<reference evidence="1" key="2">
    <citation type="submission" date="2018-04" db="EMBL/GenBank/DDBJ databases">
        <title>OnivRS2 (Oryza nivara Reference Sequence Version 2).</title>
        <authorList>
            <person name="Zhang J."/>
            <person name="Kudrna D."/>
            <person name="Lee S."/>
            <person name="Talag J."/>
            <person name="Rajasekar S."/>
            <person name="Welchert J."/>
            <person name="Hsing Y.-I."/>
            <person name="Wing R.A."/>
        </authorList>
    </citation>
    <scope>NUCLEOTIDE SEQUENCE [LARGE SCALE GENOMIC DNA]</scope>
    <source>
        <strain evidence="1">SL10</strain>
    </source>
</reference>
<organism evidence="1">
    <name type="scientific">Oryza nivara</name>
    <name type="common">Indian wild rice</name>
    <name type="synonym">Oryza sativa f. spontanea</name>
    <dbReference type="NCBI Taxonomy" id="4536"/>
    <lineage>
        <taxon>Eukaryota</taxon>
        <taxon>Viridiplantae</taxon>
        <taxon>Streptophyta</taxon>
        <taxon>Embryophyta</taxon>
        <taxon>Tracheophyta</taxon>
        <taxon>Spermatophyta</taxon>
        <taxon>Magnoliopsida</taxon>
        <taxon>Liliopsida</taxon>
        <taxon>Poales</taxon>
        <taxon>Poaceae</taxon>
        <taxon>BOP clade</taxon>
        <taxon>Oryzoideae</taxon>
        <taxon>Oryzeae</taxon>
        <taxon>Oryzinae</taxon>
        <taxon>Oryza</taxon>
    </lineage>
</organism>
<evidence type="ECO:0000313" key="1">
    <source>
        <dbReference type="EnsemblPlants" id="ONIVA09G03700.2"/>
    </source>
</evidence>
<dbReference type="EnsemblPlants" id="ONIVA09G03700.2">
    <property type="protein sequence ID" value="ONIVA09G03700.2"/>
    <property type="gene ID" value="ONIVA09G03700"/>
</dbReference>
<dbReference type="HOGENOM" id="CLU_2389929_0_0_1"/>
<dbReference type="Gramene" id="ONIVA09G03700.2">
    <property type="protein sequence ID" value="ONIVA09G03700.2"/>
    <property type="gene ID" value="ONIVA09G03700"/>
</dbReference>
<keyword evidence="2" id="KW-1185">Reference proteome</keyword>
<dbReference type="AlphaFoldDB" id="A0A0E0IHB6"/>
<protein>
    <submittedName>
        <fullName evidence="1">Uncharacterized protein</fullName>
    </submittedName>
</protein>
<name>A0A0E0IHB6_ORYNI</name>
<sequence>MHKKISYHLKTKNILSQKQKLFHIKSSKTKQNMKLHFTSIQLKKQNEKLPSSVTGGYSRYDISPEPQKVPPSKLTPTVSCHKAMKEAPTKQVPN</sequence>
<reference evidence="1" key="1">
    <citation type="submission" date="2015-04" db="UniProtKB">
        <authorList>
            <consortium name="EnsemblPlants"/>
        </authorList>
    </citation>
    <scope>IDENTIFICATION</scope>
    <source>
        <strain evidence="1">SL10</strain>
    </source>
</reference>
<dbReference type="Proteomes" id="UP000006591">
    <property type="component" value="Chromosome 9"/>
</dbReference>
<accession>A0A0E0IHB6</accession>
<proteinExistence type="predicted"/>
<evidence type="ECO:0000313" key="2">
    <source>
        <dbReference type="Proteomes" id="UP000006591"/>
    </source>
</evidence>